<sequence length="156" mass="16888">MWCLPTHHPIAADCAIRDDRERAPFLSLVLTACSKPTDKLVWENRTRGGYGHGQEKKCSGGRAIGQADVRGSRSERALAGHAMACHGQETVQCCYARLGSIRIWMFGRLPAVIGSAALNRGAPGALEGGMTWREGVVGTWLVWGNRLVGLAMGRFV</sequence>
<name>A0A2T2NGA7_CORCC</name>
<evidence type="ECO:0000313" key="2">
    <source>
        <dbReference type="Proteomes" id="UP000240883"/>
    </source>
</evidence>
<keyword evidence="2" id="KW-1185">Reference proteome</keyword>
<reference evidence="1 2" key="1">
    <citation type="journal article" date="2018" name="Front. Microbiol.">
        <title>Genome-Wide Analysis of Corynespora cassiicola Leaf Fall Disease Putative Effectors.</title>
        <authorList>
            <person name="Lopez D."/>
            <person name="Ribeiro S."/>
            <person name="Label P."/>
            <person name="Fumanal B."/>
            <person name="Venisse J.S."/>
            <person name="Kohler A."/>
            <person name="de Oliveira R.R."/>
            <person name="Labutti K."/>
            <person name="Lipzen A."/>
            <person name="Lail K."/>
            <person name="Bauer D."/>
            <person name="Ohm R.A."/>
            <person name="Barry K.W."/>
            <person name="Spatafora J."/>
            <person name="Grigoriev I.V."/>
            <person name="Martin F.M."/>
            <person name="Pujade-Renaud V."/>
        </authorList>
    </citation>
    <scope>NUCLEOTIDE SEQUENCE [LARGE SCALE GENOMIC DNA]</scope>
    <source>
        <strain evidence="1 2">Philippines</strain>
    </source>
</reference>
<gene>
    <name evidence="1" type="ORF">BS50DRAFT_74828</name>
</gene>
<protein>
    <submittedName>
        <fullName evidence="1">Uncharacterized protein</fullName>
    </submittedName>
</protein>
<dbReference type="AlphaFoldDB" id="A0A2T2NGA7"/>
<dbReference type="Proteomes" id="UP000240883">
    <property type="component" value="Unassembled WGS sequence"/>
</dbReference>
<evidence type="ECO:0000313" key="1">
    <source>
        <dbReference type="EMBL" id="PSN64471.1"/>
    </source>
</evidence>
<dbReference type="EMBL" id="KZ678138">
    <property type="protein sequence ID" value="PSN64471.1"/>
    <property type="molecule type" value="Genomic_DNA"/>
</dbReference>
<organism evidence="1 2">
    <name type="scientific">Corynespora cassiicola Philippines</name>
    <dbReference type="NCBI Taxonomy" id="1448308"/>
    <lineage>
        <taxon>Eukaryota</taxon>
        <taxon>Fungi</taxon>
        <taxon>Dikarya</taxon>
        <taxon>Ascomycota</taxon>
        <taxon>Pezizomycotina</taxon>
        <taxon>Dothideomycetes</taxon>
        <taxon>Pleosporomycetidae</taxon>
        <taxon>Pleosporales</taxon>
        <taxon>Corynesporascaceae</taxon>
        <taxon>Corynespora</taxon>
    </lineage>
</organism>
<accession>A0A2T2NGA7</accession>
<proteinExistence type="predicted"/>